<comment type="caution">
    <text evidence="2">The sequence shown here is derived from an EMBL/GenBank/DDBJ whole genome shotgun (WGS) entry which is preliminary data.</text>
</comment>
<keyword evidence="1" id="KW-0732">Signal</keyword>
<feature type="chain" id="PRO_5041319711" description="UPAR/Ly6 domain-containing protein" evidence="1">
    <location>
        <begin position="22"/>
        <end position="115"/>
    </location>
</feature>
<keyword evidence="3" id="KW-1185">Reference proteome</keyword>
<gene>
    <name evidence="2" type="ORF">MSPICULIGERA_LOCUS6892</name>
</gene>
<evidence type="ECO:0000313" key="2">
    <source>
        <dbReference type="EMBL" id="CAJ0568372.1"/>
    </source>
</evidence>
<evidence type="ECO:0000313" key="3">
    <source>
        <dbReference type="Proteomes" id="UP001177023"/>
    </source>
</evidence>
<dbReference type="Proteomes" id="UP001177023">
    <property type="component" value="Unassembled WGS sequence"/>
</dbReference>
<evidence type="ECO:0008006" key="4">
    <source>
        <dbReference type="Google" id="ProtNLM"/>
    </source>
</evidence>
<name>A0AA36CG22_9BILA</name>
<evidence type="ECO:0000256" key="1">
    <source>
        <dbReference type="SAM" id="SignalP"/>
    </source>
</evidence>
<feature type="non-terminal residue" evidence="2">
    <location>
        <position position="1"/>
    </location>
</feature>
<feature type="signal peptide" evidence="1">
    <location>
        <begin position="1"/>
        <end position="21"/>
    </location>
</feature>
<dbReference type="EMBL" id="CATQJA010001728">
    <property type="protein sequence ID" value="CAJ0568372.1"/>
    <property type="molecule type" value="Genomic_DNA"/>
</dbReference>
<organism evidence="2 3">
    <name type="scientific">Mesorhabditis spiculigera</name>
    <dbReference type="NCBI Taxonomy" id="96644"/>
    <lineage>
        <taxon>Eukaryota</taxon>
        <taxon>Metazoa</taxon>
        <taxon>Ecdysozoa</taxon>
        <taxon>Nematoda</taxon>
        <taxon>Chromadorea</taxon>
        <taxon>Rhabditida</taxon>
        <taxon>Rhabditina</taxon>
        <taxon>Rhabditomorpha</taxon>
        <taxon>Rhabditoidea</taxon>
        <taxon>Rhabditidae</taxon>
        <taxon>Mesorhabditinae</taxon>
        <taxon>Mesorhabditis</taxon>
    </lineage>
</organism>
<protein>
    <recommendedName>
        <fullName evidence="4">UPAR/Ly6 domain-containing protein</fullName>
    </recommendedName>
</protein>
<sequence length="115" mass="12523">MLRQLLLLICVVAVTTDAILCQKGRGKAVQKVECPDAIACGTFVPFERPCAVLRNCYKMCTDRAFTDHPFDGRQVPGNLTCCRSDYCNALNGSPATMPVMFAMVSALLVAAIFDE</sequence>
<dbReference type="AlphaFoldDB" id="A0AA36CG22"/>
<proteinExistence type="predicted"/>
<accession>A0AA36CG22</accession>
<reference evidence="2" key="1">
    <citation type="submission" date="2023-06" db="EMBL/GenBank/DDBJ databases">
        <authorList>
            <person name="Delattre M."/>
        </authorList>
    </citation>
    <scope>NUCLEOTIDE SEQUENCE</scope>
    <source>
        <strain evidence="2">AF72</strain>
    </source>
</reference>